<gene>
    <name evidence="1" type="ORF">EMWEY_00017620</name>
</gene>
<dbReference type="VEuPathDB" id="ToxoDB:EMWEY_00017620"/>
<organism evidence="1 2">
    <name type="scientific">Eimeria maxima</name>
    <name type="common">Coccidian parasite</name>
    <dbReference type="NCBI Taxonomy" id="5804"/>
    <lineage>
        <taxon>Eukaryota</taxon>
        <taxon>Sar</taxon>
        <taxon>Alveolata</taxon>
        <taxon>Apicomplexa</taxon>
        <taxon>Conoidasida</taxon>
        <taxon>Coccidia</taxon>
        <taxon>Eucoccidiorida</taxon>
        <taxon>Eimeriorina</taxon>
        <taxon>Eimeriidae</taxon>
        <taxon>Eimeria</taxon>
    </lineage>
</organism>
<evidence type="ECO:0000313" key="2">
    <source>
        <dbReference type="Proteomes" id="UP000030763"/>
    </source>
</evidence>
<dbReference type="Proteomes" id="UP000030763">
    <property type="component" value="Unassembled WGS sequence"/>
</dbReference>
<dbReference type="RefSeq" id="XP_013335380.1">
    <property type="nucleotide sequence ID" value="XM_013479926.1"/>
</dbReference>
<dbReference type="AlphaFoldDB" id="U6M3C4"/>
<dbReference type="Pfam" id="PF09072">
    <property type="entry name" value="TMA7"/>
    <property type="match status" value="1"/>
</dbReference>
<name>U6M3C4_EIMMA</name>
<proteinExistence type="predicted"/>
<keyword evidence="2" id="KW-1185">Reference proteome</keyword>
<accession>U6M3C4</accession>
<protein>
    <submittedName>
        <fullName evidence="1">Uncharacterized protein</fullName>
    </submittedName>
</protein>
<dbReference type="GeneID" id="25335748"/>
<dbReference type="InterPro" id="IPR015157">
    <property type="entry name" value="TMA7"/>
</dbReference>
<reference evidence="1" key="2">
    <citation type="submission" date="2013-10" db="EMBL/GenBank/DDBJ databases">
        <authorList>
            <person name="Aslett M."/>
        </authorList>
    </citation>
    <scope>NUCLEOTIDE SEQUENCE [LARGE SCALE GENOMIC DNA]</scope>
    <source>
        <strain evidence="1">Weybridge</strain>
    </source>
</reference>
<reference evidence="1" key="1">
    <citation type="submission" date="2013-10" db="EMBL/GenBank/DDBJ databases">
        <title>Genomic analysis of the causative agents of coccidiosis in chickens.</title>
        <authorList>
            <person name="Reid A.J."/>
            <person name="Blake D."/>
            <person name="Billington K."/>
            <person name="Browne H."/>
            <person name="Dunn M."/>
            <person name="Hung S."/>
            <person name="Kawahara F."/>
            <person name="Miranda-Saavedra D."/>
            <person name="Mourier T."/>
            <person name="Nagra H."/>
            <person name="Otto T.D."/>
            <person name="Rawlings N."/>
            <person name="Sanchez A."/>
            <person name="Sanders M."/>
            <person name="Subramaniam C."/>
            <person name="Tay Y."/>
            <person name="Dear P."/>
            <person name="Doerig C."/>
            <person name="Gruber A."/>
            <person name="Parkinson J."/>
            <person name="Shirley M."/>
            <person name="Wan K.L."/>
            <person name="Berriman M."/>
            <person name="Tomley F."/>
            <person name="Pain A."/>
        </authorList>
    </citation>
    <scope>NUCLEOTIDE SEQUENCE [LARGE SCALE GENOMIC DNA]</scope>
    <source>
        <strain evidence="1">Weybridge</strain>
    </source>
</reference>
<sequence>MLKENYRSIISFVAWGCTRYLTLRPVVEWGSSIEGLPCDSESDEAEEDCRFCLMTLQGGKKKPLKAPKKDSIEFEEDKDFKQKQAQIKKEEEAARKALLAKAAAKKK</sequence>
<dbReference type="EMBL" id="HG719812">
    <property type="protein sequence ID" value="CDJ58732.1"/>
    <property type="molecule type" value="Genomic_DNA"/>
</dbReference>
<evidence type="ECO:0000313" key="1">
    <source>
        <dbReference type="EMBL" id="CDJ58732.1"/>
    </source>
</evidence>